<dbReference type="PROSITE" id="PS51003">
    <property type="entry name" value="CYTB_CTER"/>
    <property type="match status" value="1"/>
</dbReference>
<dbReference type="InterPro" id="IPR005798">
    <property type="entry name" value="Cyt_b/b6_C"/>
</dbReference>
<name>A0A515KYZ3_9BILA</name>
<feature type="transmembrane region" description="Helical" evidence="16">
    <location>
        <begin position="178"/>
        <end position="198"/>
    </location>
</feature>
<comment type="subcellular location">
    <subcellularLocation>
        <location evidence="2">Mitochondrion inner membrane</location>
        <topology evidence="2">Multi-pass membrane protein</topology>
    </subcellularLocation>
</comment>
<evidence type="ECO:0000256" key="1">
    <source>
        <dbReference type="ARBA" id="ARBA00002566"/>
    </source>
</evidence>
<dbReference type="SUPFAM" id="SSF81342">
    <property type="entry name" value="Transmembrane di-heme cytochromes"/>
    <property type="match status" value="1"/>
</dbReference>
<keyword evidence="15 16" id="KW-0472">Membrane</keyword>
<dbReference type="InterPro" id="IPR005797">
    <property type="entry name" value="Cyt_b/b6_N"/>
</dbReference>
<accession>A0A515KYZ3</accession>
<evidence type="ECO:0000256" key="10">
    <source>
        <dbReference type="ARBA" id="ARBA00022982"/>
    </source>
</evidence>
<geneLocation type="mitochondrion" evidence="19"/>
<comment type="function">
    <text evidence="1 16">Component of the ubiquinol-cytochrome c reductase complex (complex III or cytochrome b-c1 complex) that is part of the mitochondrial respiratory chain. The b-c1 complex mediates electron transfer from ubiquinol to cytochrome c. Contributes to the generation of a proton gradient across the mitochondrial membrane that is then used for ATP synthesis.</text>
</comment>
<evidence type="ECO:0000259" key="17">
    <source>
        <dbReference type="PROSITE" id="PS51002"/>
    </source>
</evidence>
<feature type="transmembrane region" description="Helical" evidence="16">
    <location>
        <begin position="229"/>
        <end position="251"/>
    </location>
</feature>
<dbReference type="AlphaFoldDB" id="A0A515KYZ3"/>
<feature type="transmembrane region" description="Helical" evidence="16">
    <location>
        <begin position="317"/>
        <end position="338"/>
    </location>
</feature>
<dbReference type="PROSITE" id="PS51002">
    <property type="entry name" value="CYTB_NTER"/>
    <property type="match status" value="1"/>
</dbReference>
<evidence type="ECO:0000256" key="16">
    <source>
        <dbReference type="RuleBase" id="RU362117"/>
    </source>
</evidence>
<protein>
    <recommendedName>
        <fullName evidence="3 16">Cytochrome b</fullName>
    </recommendedName>
</protein>
<dbReference type="Pfam" id="PF00033">
    <property type="entry name" value="Cytochrome_B"/>
    <property type="match status" value="1"/>
</dbReference>
<evidence type="ECO:0000313" key="19">
    <source>
        <dbReference type="EMBL" id="QDM37029.1"/>
    </source>
</evidence>
<feature type="transmembrane region" description="Helical" evidence="16">
    <location>
        <begin position="77"/>
        <end position="98"/>
    </location>
</feature>
<evidence type="ECO:0000256" key="8">
    <source>
        <dbReference type="ARBA" id="ARBA00022723"/>
    </source>
</evidence>
<evidence type="ECO:0000256" key="7">
    <source>
        <dbReference type="ARBA" id="ARBA00022692"/>
    </source>
</evidence>
<evidence type="ECO:0000256" key="12">
    <source>
        <dbReference type="ARBA" id="ARBA00023004"/>
    </source>
</evidence>
<keyword evidence="9" id="KW-0999">Mitochondrion inner membrane</keyword>
<dbReference type="GO" id="GO:0006122">
    <property type="term" value="P:mitochondrial electron transport, ubiquinol to cytochrome c"/>
    <property type="evidence" value="ECO:0007669"/>
    <property type="project" value="TreeGrafter"/>
</dbReference>
<dbReference type="InterPro" id="IPR036150">
    <property type="entry name" value="Cyt_b/b6_C_sf"/>
</dbReference>
<dbReference type="SUPFAM" id="SSF81648">
    <property type="entry name" value="a domain/subunit of cytochrome bc1 complex (Ubiquinol-cytochrome c reductase)"/>
    <property type="match status" value="1"/>
</dbReference>
<keyword evidence="14 16" id="KW-0496">Mitochondrion</keyword>
<dbReference type="EMBL" id="MK922344">
    <property type="protein sequence ID" value="QDM37029.1"/>
    <property type="molecule type" value="Genomic_DNA"/>
</dbReference>
<keyword evidence="13" id="KW-0830">Ubiquinone</keyword>
<reference evidence="19" key="1">
    <citation type="journal article" date="2019" name="Infect. Genet. Evol.">
        <title>Characterization of the complete mitochondrial genome of Centrorhynchus milvus (Acanthocephala: Polymorphida) and its phylogenetic implications.</title>
        <authorList>
            <person name="Muhammad N."/>
            <person name="Suleman"/>
            <person name="Ma J."/>
            <person name="Khan M.S."/>
            <person name="Wu S.S."/>
            <person name="Zhu X.Q."/>
            <person name="Li L."/>
        </authorList>
    </citation>
    <scope>NUCLEOTIDE SEQUENCE</scope>
    <source>
        <strain evidence="19">Pakistan</strain>
    </source>
</reference>
<dbReference type="GO" id="GO:0016491">
    <property type="term" value="F:oxidoreductase activity"/>
    <property type="evidence" value="ECO:0007669"/>
    <property type="project" value="UniProtKB-UniRule"/>
</dbReference>
<evidence type="ECO:0000256" key="4">
    <source>
        <dbReference type="ARBA" id="ARBA00022448"/>
    </source>
</evidence>
<feature type="transmembrane region" description="Helical" evidence="16">
    <location>
        <begin position="138"/>
        <end position="157"/>
    </location>
</feature>
<keyword evidence="11 16" id="KW-1133">Transmembrane helix</keyword>
<dbReference type="GO" id="GO:0008121">
    <property type="term" value="F:quinol-cytochrome-c reductase activity"/>
    <property type="evidence" value="ECO:0007669"/>
    <property type="project" value="TreeGrafter"/>
</dbReference>
<evidence type="ECO:0000256" key="3">
    <source>
        <dbReference type="ARBA" id="ARBA00013531"/>
    </source>
</evidence>
<keyword evidence="10 16" id="KW-0249">Electron transport</keyword>
<dbReference type="InterPro" id="IPR016174">
    <property type="entry name" value="Di-haem_cyt_TM"/>
</dbReference>
<keyword evidence="6 16" id="KW-0679">Respiratory chain</keyword>
<evidence type="ECO:0000259" key="18">
    <source>
        <dbReference type="PROSITE" id="PS51003"/>
    </source>
</evidence>
<dbReference type="PANTHER" id="PTHR19271:SF16">
    <property type="entry name" value="CYTOCHROME B"/>
    <property type="match status" value="1"/>
</dbReference>
<sequence>MSLMKLGSKYESITKGFLLDLPTPSNINYWYGLGVSLGLVYVVQVVSGLLLSLFYKVGSEGSFWEVVYIMQEVGGGWVIRLVHSSGVSVFFICLYLHLLRGLAYGSFEKVCVWVSGVAILFMVMGVSFLGYVLPWGSMSYWGMTVVTSMLGAIPYVGEGMVEWLWGGGSAGIVTLSRFYSLHYVLSLALMVVIVFHMVELHEGGSSNPLGVSSANDKVSFHEVFSYKDIAGLVVVLLVYWWLVMVCPYSMMDSANFEEVSFVKTPLHIKPEWYFLFVYCVLRSVASKLGGVVMMIMAIAGLVFLVGGSGLYRKVGSLYWKSMVTVFGSSFVALTLVGGEVVEYPWGEMGVVFSIIYFGVMVAMALVAAVSGVSD</sequence>
<dbReference type="Pfam" id="PF00032">
    <property type="entry name" value="Cytochrom_B_C"/>
    <property type="match status" value="1"/>
</dbReference>
<feature type="domain" description="Cytochrome b/b6 N-terminal region profile" evidence="17">
    <location>
        <begin position="1"/>
        <end position="209"/>
    </location>
</feature>
<evidence type="ECO:0000256" key="9">
    <source>
        <dbReference type="ARBA" id="ARBA00022792"/>
    </source>
</evidence>
<comment type="cofactor">
    <cofactor evidence="16">
        <name>heme b</name>
        <dbReference type="ChEBI" id="CHEBI:60344"/>
    </cofactor>
    <text evidence="16">Binds 2 heme groups non-covalently.</text>
</comment>
<dbReference type="InterPro" id="IPR027387">
    <property type="entry name" value="Cytb/b6-like_sf"/>
</dbReference>
<proteinExistence type="inferred from homology"/>
<gene>
    <name evidence="19" type="primary">CYTB</name>
</gene>
<evidence type="ECO:0000256" key="5">
    <source>
        <dbReference type="ARBA" id="ARBA00022617"/>
    </source>
</evidence>
<dbReference type="GO" id="GO:0046872">
    <property type="term" value="F:metal ion binding"/>
    <property type="evidence" value="ECO:0007669"/>
    <property type="project" value="UniProtKB-UniRule"/>
</dbReference>
<dbReference type="PANTHER" id="PTHR19271">
    <property type="entry name" value="CYTOCHROME B"/>
    <property type="match status" value="1"/>
</dbReference>
<organism evidence="19">
    <name type="scientific">Centrorhynchus milvus</name>
    <dbReference type="NCBI Taxonomy" id="2594319"/>
    <lineage>
        <taxon>Eukaryota</taxon>
        <taxon>Metazoa</taxon>
        <taxon>Spiralia</taxon>
        <taxon>Lophotrochozoa</taxon>
        <taxon>Acanthocephala</taxon>
        <taxon>Palaeacanthocephala</taxon>
        <taxon>Polymorphida</taxon>
        <taxon>Centrorhynchidae</taxon>
        <taxon>Centrorhynchus</taxon>
    </lineage>
</organism>
<feature type="transmembrane region" description="Helical" evidence="16">
    <location>
        <begin position="272"/>
        <end position="305"/>
    </location>
</feature>
<dbReference type="Gene3D" id="1.20.810.10">
    <property type="entry name" value="Cytochrome Bc1 Complex, Chain C"/>
    <property type="match status" value="1"/>
</dbReference>
<evidence type="ECO:0000256" key="14">
    <source>
        <dbReference type="ARBA" id="ARBA00023128"/>
    </source>
</evidence>
<dbReference type="GO" id="GO:0005743">
    <property type="term" value="C:mitochondrial inner membrane"/>
    <property type="evidence" value="ECO:0007669"/>
    <property type="project" value="UniProtKB-SubCell"/>
</dbReference>
<feature type="domain" description="Cytochrome b/b6 C-terminal region profile" evidence="18">
    <location>
        <begin position="210"/>
        <end position="374"/>
    </location>
</feature>
<feature type="transmembrane region" description="Helical" evidence="16">
    <location>
        <begin position="110"/>
        <end position="132"/>
    </location>
</feature>
<evidence type="ECO:0000256" key="6">
    <source>
        <dbReference type="ARBA" id="ARBA00022660"/>
    </source>
</evidence>
<keyword evidence="5 16" id="KW-0349">Heme</keyword>
<comment type="similarity">
    <text evidence="16">Belongs to the cytochrome b family.</text>
</comment>
<dbReference type="CDD" id="cd00284">
    <property type="entry name" value="Cytochrome_b_N"/>
    <property type="match status" value="1"/>
</dbReference>
<keyword evidence="4 16" id="KW-0813">Transport</keyword>
<dbReference type="InterPro" id="IPR048259">
    <property type="entry name" value="Cytochrome_b_N_euk/bac"/>
</dbReference>
<evidence type="ECO:0000256" key="11">
    <source>
        <dbReference type="ARBA" id="ARBA00022989"/>
    </source>
</evidence>
<keyword evidence="8 16" id="KW-0479">Metal-binding</keyword>
<evidence type="ECO:0000256" key="15">
    <source>
        <dbReference type="ARBA" id="ARBA00023136"/>
    </source>
</evidence>
<keyword evidence="7 16" id="KW-0812">Transmembrane</keyword>
<feature type="transmembrane region" description="Helical" evidence="16">
    <location>
        <begin position="350"/>
        <end position="372"/>
    </location>
</feature>
<feature type="transmembrane region" description="Helical" evidence="16">
    <location>
        <begin position="29"/>
        <end position="57"/>
    </location>
</feature>
<evidence type="ECO:0000256" key="13">
    <source>
        <dbReference type="ARBA" id="ARBA00023075"/>
    </source>
</evidence>
<keyword evidence="12 16" id="KW-0408">Iron</keyword>
<evidence type="ECO:0000256" key="2">
    <source>
        <dbReference type="ARBA" id="ARBA00004448"/>
    </source>
</evidence>